<dbReference type="InterPro" id="IPR015341">
    <property type="entry name" value="Glyco_hydro_38_cen"/>
</dbReference>
<proteinExistence type="inferred from homology"/>
<dbReference type="SUPFAM" id="SSF88713">
    <property type="entry name" value="Glycoside hydrolase/deacetylase"/>
    <property type="match status" value="1"/>
</dbReference>
<dbReference type="GO" id="GO:0009313">
    <property type="term" value="P:oligosaccharide catabolic process"/>
    <property type="evidence" value="ECO:0007669"/>
    <property type="project" value="TreeGrafter"/>
</dbReference>
<comment type="similarity">
    <text evidence="1">Belongs to the glycosyl hydrolase 38 family.</text>
</comment>
<keyword evidence="3" id="KW-0378">Hydrolase</keyword>
<accession>A0A511N1R6</accession>
<dbReference type="Pfam" id="PF01074">
    <property type="entry name" value="Glyco_hydro_38N"/>
    <property type="match status" value="1"/>
</dbReference>
<dbReference type="RefSeq" id="WP_146884567.1">
    <property type="nucleotide sequence ID" value="NZ_BJXB01000009.1"/>
</dbReference>
<dbReference type="GO" id="GO:0030246">
    <property type="term" value="F:carbohydrate binding"/>
    <property type="evidence" value="ECO:0007669"/>
    <property type="project" value="InterPro"/>
</dbReference>
<dbReference type="InterPro" id="IPR011682">
    <property type="entry name" value="Glyco_hydro_38_C"/>
</dbReference>
<comment type="caution">
    <text evidence="6">The sequence shown here is derived from an EMBL/GenBank/DDBJ whole genome shotgun (WGS) entry which is preliminary data.</text>
</comment>
<keyword evidence="7" id="KW-1185">Reference proteome</keyword>
<dbReference type="GO" id="GO:0006013">
    <property type="term" value="P:mannose metabolic process"/>
    <property type="evidence" value="ECO:0007669"/>
    <property type="project" value="InterPro"/>
</dbReference>
<dbReference type="SUPFAM" id="SSF74650">
    <property type="entry name" value="Galactose mutarotase-like"/>
    <property type="match status" value="1"/>
</dbReference>
<feature type="domain" description="Glycoside hydrolase family 38 central" evidence="5">
    <location>
        <begin position="280"/>
        <end position="359"/>
    </location>
</feature>
<dbReference type="InterPro" id="IPR000602">
    <property type="entry name" value="Glyco_hydro_38_N"/>
</dbReference>
<dbReference type="InterPro" id="IPR028995">
    <property type="entry name" value="Glyco_hydro_57/38_cen_sf"/>
</dbReference>
<dbReference type="GO" id="GO:0046872">
    <property type="term" value="F:metal ion binding"/>
    <property type="evidence" value="ECO:0007669"/>
    <property type="project" value="UniProtKB-KW"/>
</dbReference>
<dbReference type="OrthoDB" id="9772207at2"/>
<dbReference type="GO" id="GO:0004559">
    <property type="term" value="F:alpha-mannosidase activity"/>
    <property type="evidence" value="ECO:0007669"/>
    <property type="project" value="InterPro"/>
</dbReference>
<dbReference type="InterPro" id="IPR041147">
    <property type="entry name" value="GH38_C"/>
</dbReference>
<dbReference type="EMBL" id="BJXB01000009">
    <property type="protein sequence ID" value="GEM46769.1"/>
    <property type="molecule type" value="Genomic_DNA"/>
</dbReference>
<dbReference type="InterPro" id="IPR011330">
    <property type="entry name" value="Glyco_hydro/deAcase_b/a-brl"/>
</dbReference>
<evidence type="ECO:0000256" key="3">
    <source>
        <dbReference type="ARBA" id="ARBA00022801"/>
    </source>
</evidence>
<dbReference type="Pfam" id="PF09261">
    <property type="entry name" value="Alpha-mann_mid"/>
    <property type="match status" value="1"/>
</dbReference>
<dbReference type="Gene3D" id="3.20.110.10">
    <property type="entry name" value="Glycoside hydrolase 38, N terminal domain"/>
    <property type="match status" value="1"/>
</dbReference>
<evidence type="ECO:0000259" key="5">
    <source>
        <dbReference type="SMART" id="SM00872"/>
    </source>
</evidence>
<dbReference type="InterPro" id="IPR011013">
    <property type="entry name" value="Gal_mutarotase_sf_dom"/>
</dbReference>
<dbReference type="Gene3D" id="2.70.98.30">
    <property type="entry name" value="Golgi alpha-mannosidase II, domain 4"/>
    <property type="match status" value="1"/>
</dbReference>
<evidence type="ECO:0000256" key="2">
    <source>
        <dbReference type="ARBA" id="ARBA00022723"/>
    </source>
</evidence>
<evidence type="ECO:0000313" key="6">
    <source>
        <dbReference type="EMBL" id="GEM46769.1"/>
    </source>
</evidence>
<evidence type="ECO:0000256" key="4">
    <source>
        <dbReference type="ARBA" id="ARBA00023295"/>
    </source>
</evidence>
<dbReference type="Proteomes" id="UP000321306">
    <property type="component" value="Unassembled WGS sequence"/>
</dbReference>
<dbReference type="PANTHER" id="PTHR46017:SF1">
    <property type="entry name" value="ALPHA-MANNOSIDASE 2C1"/>
    <property type="match status" value="1"/>
</dbReference>
<dbReference type="InterPro" id="IPR027291">
    <property type="entry name" value="Glyco_hydro_38_N_sf"/>
</dbReference>
<organism evidence="6 7">
    <name type="scientific">Deinococcus cellulosilyticus (strain DSM 18568 / NBRC 106333 / KACC 11606 / 5516J-15)</name>
    <dbReference type="NCBI Taxonomy" id="1223518"/>
    <lineage>
        <taxon>Bacteria</taxon>
        <taxon>Thermotogati</taxon>
        <taxon>Deinococcota</taxon>
        <taxon>Deinococci</taxon>
        <taxon>Deinococcales</taxon>
        <taxon>Deinococcaceae</taxon>
        <taxon>Deinococcus</taxon>
    </lineage>
</organism>
<keyword evidence="4" id="KW-0326">Glycosidase</keyword>
<protein>
    <submittedName>
        <fullName evidence="6">Alpha-mannosidase</fullName>
    </submittedName>
</protein>
<dbReference type="Pfam" id="PF07748">
    <property type="entry name" value="Glyco_hydro_38C"/>
    <property type="match status" value="1"/>
</dbReference>
<dbReference type="PANTHER" id="PTHR46017">
    <property type="entry name" value="ALPHA-MANNOSIDASE 2C1"/>
    <property type="match status" value="1"/>
</dbReference>
<dbReference type="CDD" id="cd10789">
    <property type="entry name" value="GH38N_AMII_ER_cytosolic"/>
    <property type="match status" value="1"/>
</dbReference>
<name>A0A511N1R6_DEIC1</name>
<dbReference type="Pfam" id="PF17677">
    <property type="entry name" value="Glyco_hydro38C2"/>
    <property type="match status" value="1"/>
</dbReference>
<dbReference type="SUPFAM" id="SSF88688">
    <property type="entry name" value="Families 57/38 glycoside transferase middle domain"/>
    <property type="match status" value="1"/>
</dbReference>
<dbReference type="SMART" id="SM00872">
    <property type="entry name" value="Alpha-mann_mid"/>
    <property type="match status" value="1"/>
</dbReference>
<evidence type="ECO:0000313" key="7">
    <source>
        <dbReference type="Proteomes" id="UP000321306"/>
    </source>
</evidence>
<dbReference type="AlphaFoldDB" id="A0A511N1R6"/>
<sequence>MPETDTDTAPHTPNSTRKKAVFHMIGNAHIDPVWLWNWQEGFQEVKATYRSALDRMKEYPDFVFTCSSAAHYAWVEENDPQMFKEIQDRVKEGRWEIVGGWWVQPDCNLPSGEGFVRQGLIGQRYFLEKFGVTAKVGYNPDSFGHTITLPQILKKSGMPYYTFMRPGPHEQGLPSRLFHWESPDGSRVLTFRIPYEYCTWGKNLETHIKKCTTEIPDTNELMVFYGVGNHGGGPTRENIDSIVQLNEDPSLPELTLSSPNRYFAAVEKREKIPVWSDELQLHAVGCYAAHSGIKQWVRKAENMLIRAEKFAALAHHVTGQPYPKAEFTRAWKNVLFNHFHDILAGTSIESAYDDARNELGEALSIASRALNFAVQSMSWKVNIPMIEGTKPIVVFNPHAWDATLPIEMEYGGLKPGDVLTDDQGREVPYQTVRSEATVSGWRKRITFMADLPALGYRTFRMKPGEAQEAREPRTDLTLENEFLKVTFDEELGGISSIWDKEQGLEVLKAPAARGAIFTDTSDTWSHGILRYDQLEGYFSGESLKVVEEGPVKRTIRIRSVYQNSTLIQDVSLFTGSRHLEVKVTLDWHEKHSVLKLLFPLMLHFPQATYEVPYGTITRPADENEKPGQTWLDLSGVYRATGSIYGVSLINDAKASYSIQDTSLALTVLRSPIYAHHDPYVPSEEKDHRYMDQGEQRFTYLLHPHTGTWRDAKTVQLSQTLNQPAVAIIETYHDGPLPQSQSFVRVDAKNVVLSVVKQAEAGEDLVLRLIETSGQDTSFRLEVLGQSFEHHICGYEIKTLMLKNQQLIETDLLEQL</sequence>
<dbReference type="FunFam" id="1.20.1270.50:FF:000004">
    <property type="entry name" value="alpha-mannosidase 2C1 isoform X1"/>
    <property type="match status" value="1"/>
</dbReference>
<dbReference type="Gene3D" id="1.20.1270.50">
    <property type="entry name" value="Glycoside hydrolase family 38, central domain"/>
    <property type="match status" value="1"/>
</dbReference>
<keyword evidence="2" id="KW-0479">Metal-binding</keyword>
<reference evidence="6 7" key="1">
    <citation type="submission" date="2019-07" db="EMBL/GenBank/DDBJ databases">
        <title>Whole genome shotgun sequence of Deinococcus cellulosilyticus NBRC 106333.</title>
        <authorList>
            <person name="Hosoyama A."/>
            <person name="Uohara A."/>
            <person name="Ohji S."/>
            <person name="Ichikawa N."/>
        </authorList>
    </citation>
    <scope>NUCLEOTIDE SEQUENCE [LARGE SCALE GENOMIC DNA]</scope>
    <source>
        <strain evidence="6 7">NBRC 106333</strain>
    </source>
</reference>
<evidence type="ECO:0000256" key="1">
    <source>
        <dbReference type="ARBA" id="ARBA00009792"/>
    </source>
</evidence>
<gene>
    <name evidence="6" type="ORF">DC3_24040</name>
</gene>
<dbReference type="InterPro" id="IPR037094">
    <property type="entry name" value="Glyco_hydro_38_cen_sf"/>
</dbReference>